<dbReference type="Proteomes" id="UP001224890">
    <property type="component" value="Unassembled WGS sequence"/>
</dbReference>
<comment type="caution">
    <text evidence="2">The sequence shown here is derived from an EMBL/GenBank/DDBJ whole genome shotgun (WGS) entry which is preliminary data.</text>
</comment>
<evidence type="ECO:0000256" key="1">
    <source>
        <dbReference type="SAM" id="MobiDB-lite"/>
    </source>
</evidence>
<dbReference type="AlphaFoldDB" id="A0AAJ0AWR0"/>
<feature type="region of interest" description="Disordered" evidence="1">
    <location>
        <begin position="1"/>
        <end position="84"/>
    </location>
</feature>
<dbReference type="EMBL" id="JAHMHR010000003">
    <property type="protein sequence ID" value="KAK1699700.1"/>
    <property type="molecule type" value="Genomic_DNA"/>
</dbReference>
<organism evidence="2 3">
    <name type="scientific">Colletotrichum godetiae</name>
    <dbReference type="NCBI Taxonomy" id="1209918"/>
    <lineage>
        <taxon>Eukaryota</taxon>
        <taxon>Fungi</taxon>
        <taxon>Dikarya</taxon>
        <taxon>Ascomycota</taxon>
        <taxon>Pezizomycotina</taxon>
        <taxon>Sordariomycetes</taxon>
        <taxon>Hypocreomycetidae</taxon>
        <taxon>Glomerellales</taxon>
        <taxon>Glomerellaceae</taxon>
        <taxon>Colletotrichum</taxon>
        <taxon>Colletotrichum acutatum species complex</taxon>
    </lineage>
</organism>
<dbReference type="RefSeq" id="XP_060435457.1">
    <property type="nucleotide sequence ID" value="XM_060565958.1"/>
</dbReference>
<dbReference type="GeneID" id="85450484"/>
<evidence type="ECO:0000313" key="3">
    <source>
        <dbReference type="Proteomes" id="UP001224890"/>
    </source>
</evidence>
<accession>A0AAJ0AWR0</accession>
<keyword evidence="3" id="KW-1185">Reference proteome</keyword>
<name>A0AAJ0AWR0_9PEZI</name>
<evidence type="ECO:0000313" key="2">
    <source>
        <dbReference type="EMBL" id="KAK1699700.1"/>
    </source>
</evidence>
<sequence>MLPSSLPSQSGAKDFQGSQSPKSVCESALNLGTGIRYPRTKQSPKKPREIIAVRIRQSAARHHWGERETNGRHSRNQFNSPLSEFPQRLKPCQVNRGVIDPANDGRNMEPARAGRCARLVQQHPLESGLSPSAPCGGVLRTCHSQPHLLFFNVPAFYGAAWQPCESLDGKLHVCDKTIPSASPPRLAIVTGLFGSCGWVYVA</sequence>
<gene>
    <name evidence="2" type="ORF">BDP55DRAFT_203796</name>
</gene>
<feature type="compositionally biased region" description="Polar residues" evidence="1">
    <location>
        <begin position="1"/>
        <end position="22"/>
    </location>
</feature>
<reference evidence="2" key="1">
    <citation type="submission" date="2021-06" db="EMBL/GenBank/DDBJ databases">
        <title>Comparative genomics, transcriptomics and evolutionary studies reveal genomic signatures of adaptation to plant cell wall in hemibiotrophic fungi.</title>
        <authorList>
            <consortium name="DOE Joint Genome Institute"/>
            <person name="Baroncelli R."/>
            <person name="Diaz J.F."/>
            <person name="Benocci T."/>
            <person name="Peng M."/>
            <person name="Battaglia E."/>
            <person name="Haridas S."/>
            <person name="Andreopoulos W."/>
            <person name="Labutti K."/>
            <person name="Pangilinan J."/>
            <person name="Floch G.L."/>
            <person name="Makela M.R."/>
            <person name="Henrissat B."/>
            <person name="Grigoriev I.V."/>
            <person name="Crouch J.A."/>
            <person name="De Vries R.P."/>
            <person name="Sukno S.A."/>
            <person name="Thon M.R."/>
        </authorList>
    </citation>
    <scope>NUCLEOTIDE SEQUENCE</scope>
    <source>
        <strain evidence="2">CBS 193.32</strain>
    </source>
</reference>
<protein>
    <submittedName>
        <fullName evidence="2">Uncharacterized protein</fullName>
    </submittedName>
</protein>
<proteinExistence type="predicted"/>